<dbReference type="EMBL" id="AMFJ01000287">
    <property type="protein sequence ID" value="EKE28794.1"/>
    <property type="molecule type" value="Genomic_DNA"/>
</dbReference>
<sequence>MTNQLNCLEFETPESFIEYLNSADSDFLIYPDSFWASDILNTVWIVDSIKDIVSTIISSAQPDAITVSVLSSFHKKIRFQAFWVDKFFNPAPRSASDCIRSGPVCVICENDFDITYINNAYIEATWLGKFEYSDWARYLSWKELDMPLVEKIKYLSSLRIFHKNPEIWETSLLYTIIYTEEELVRVMKNIRNKLHTDEWYTDMFTMKHSEKALLWKALKSDKLKWNIHSAVEVNDAHPLAKRFEQERILRSEWKFIKVKNYPFWFYKTVYAYKTMIDILLDWKYHGELNRLFNELREKAIVWDAFIDESNSLVIWSDWKRNYFNREFSLNTDLSPEELRALFDDWWDFVHRIYWEGDNKDWVKIHLDSLRRRAHYFWEFYPIINGKKAIVTYDTFRYDENLPFADKDWHIPEWTVLKTFWVWVLEEL</sequence>
<evidence type="ECO:0000313" key="1">
    <source>
        <dbReference type="EMBL" id="EKE28794.1"/>
    </source>
</evidence>
<gene>
    <name evidence="1" type="ORF">ACD_3C00013G0007</name>
</gene>
<comment type="caution">
    <text evidence="1">The sequence shown here is derived from an EMBL/GenBank/DDBJ whole genome shotgun (WGS) entry which is preliminary data.</text>
</comment>
<dbReference type="AlphaFoldDB" id="K2GEU2"/>
<name>K2GEU2_9BACT</name>
<protein>
    <submittedName>
        <fullName evidence="1">Uncharacterized protein</fullName>
    </submittedName>
</protein>
<accession>K2GEU2</accession>
<reference evidence="1" key="1">
    <citation type="journal article" date="2012" name="Science">
        <title>Fermentation, hydrogen, and sulfur metabolism in multiple uncultivated bacterial phyla.</title>
        <authorList>
            <person name="Wrighton K.C."/>
            <person name="Thomas B.C."/>
            <person name="Sharon I."/>
            <person name="Miller C.S."/>
            <person name="Castelle C.J."/>
            <person name="VerBerkmoes N.C."/>
            <person name="Wilkins M.J."/>
            <person name="Hettich R.L."/>
            <person name="Lipton M.S."/>
            <person name="Williams K.H."/>
            <person name="Long P.E."/>
            <person name="Banfield J.F."/>
        </authorList>
    </citation>
    <scope>NUCLEOTIDE SEQUENCE [LARGE SCALE GENOMIC DNA]</scope>
</reference>
<organism evidence="1">
    <name type="scientific">uncultured bacterium</name>
    <name type="common">gcode 4</name>
    <dbReference type="NCBI Taxonomy" id="1234023"/>
    <lineage>
        <taxon>Bacteria</taxon>
        <taxon>environmental samples</taxon>
    </lineage>
</organism>
<proteinExistence type="predicted"/>